<comment type="function">
    <text evidence="1">Required for disulfide bond formation in some periplasmic proteins. Acts by transferring its disulfide bond to other proteins and is reduced in the process.</text>
</comment>
<organism evidence="3 4">
    <name type="scientific">Pandoraea commovens</name>
    <dbReference type="NCBI Taxonomy" id="2508289"/>
    <lineage>
        <taxon>Bacteria</taxon>
        <taxon>Pseudomonadati</taxon>
        <taxon>Pseudomonadota</taxon>
        <taxon>Betaproteobacteria</taxon>
        <taxon>Burkholderiales</taxon>
        <taxon>Burkholderiaceae</taxon>
        <taxon>Pandoraea</taxon>
    </lineage>
</organism>
<accession>A0A5E4YDH9</accession>
<dbReference type="GO" id="GO:0042597">
    <property type="term" value="C:periplasmic space"/>
    <property type="evidence" value="ECO:0007669"/>
    <property type="project" value="UniProtKB-SubCell"/>
</dbReference>
<dbReference type="InterPro" id="IPR051470">
    <property type="entry name" value="Thiol:disulfide_interchange"/>
</dbReference>
<dbReference type="SUPFAM" id="SSF54423">
    <property type="entry name" value="DsbC/DsbG N-terminal domain-like"/>
    <property type="match status" value="1"/>
</dbReference>
<protein>
    <recommendedName>
        <fullName evidence="1">Thiol:disulfide interchange protein</fullName>
    </recommendedName>
</protein>
<evidence type="ECO:0000313" key="3">
    <source>
        <dbReference type="EMBL" id="VVE46487.1"/>
    </source>
</evidence>
<dbReference type="InterPro" id="IPR009094">
    <property type="entry name" value="DiS-bond_isomerase_DsbC/G_N_sf"/>
</dbReference>
<dbReference type="RefSeq" id="WP_246184723.1">
    <property type="nucleotide sequence ID" value="NZ_CABPSA010000009.1"/>
</dbReference>
<dbReference type="Pfam" id="PF13098">
    <property type="entry name" value="Thioredoxin_2"/>
    <property type="match status" value="1"/>
</dbReference>
<keyword evidence="1" id="KW-0574">Periplasm</keyword>
<feature type="domain" description="Thioredoxin-like fold" evidence="2">
    <location>
        <begin position="138"/>
        <end position="267"/>
    </location>
</feature>
<feature type="signal peptide" evidence="1">
    <location>
        <begin position="1"/>
        <end position="25"/>
    </location>
</feature>
<name>A0A5E4YDH9_9BURK</name>
<dbReference type="InterPro" id="IPR033954">
    <property type="entry name" value="DiS-bond_Isoase_DsbC/G"/>
</dbReference>
<sequence>MPVRKTLALAISSLSLLCMSTVGVAADAAPASGSPTSSATAPGATKPVIVQALEHEGVTSLQPFDTGVKGLQAFAGLAGQQPMAVYLLADGTAIVGTRIGADGKPLDIERVTQLIEKPLGDTIWSKLAAAHWVQDGKKDAPRIVYTFSDANCPYCNRFWETARPWIDSGKVQMRHVLVGVIKPDSVTKAAAILGAPNPSAALLQNERKFAQGGIKPARSVTETIAKKLQSNQMLMAELGFRGTPGIVYRNDKGIVERANGMPPSNALPTILGEK</sequence>
<dbReference type="EMBL" id="CABPSA010000009">
    <property type="protein sequence ID" value="VVE46487.1"/>
    <property type="molecule type" value="Genomic_DNA"/>
</dbReference>
<evidence type="ECO:0000256" key="1">
    <source>
        <dbReference type="RuleBase" id="RU364038"/>
    </source>
</evidence>
<keyword evidence="1" id="KW-0676">Redox-active center</keyword>
<dbReference type="Gene3D" id="3.10.450.70">
    <property type="entry name" value="Disulphide bond isomerase, DsbC/G, N-terminal"/>
    <property type="match status" value="1"/>
</dbReference>
<dbReference type="AlphaFoldDB" id="A0A5E4YDH9"/>
<comment type="subcellular location">
    <subcellularLocation>
        <location evidence="1">Periplasm</location>
    </subcellularLocation>
</comment>
<feature type="chain" id="PRO_5023128597" description="Thiol:disulfide interchange protein" evidence="1">
    <location>
        <begin position="26"/>
        <end position="274"/>
    </location>
</feature>
<reference evidence="3 4" key="1">
    <citation type="submission" date="2019-08" db="EMBL/GenBank/DDBJ databases">
        <authorList>
            <person name="Peeters C."/>
        </authorList>
    </citation>
    <scope>NUCLEOTIDE SEQUENCE [LARGE SCALE GENOMIC DNA]</scope>
    <source>
        <strain evidence="3 4">LMG 31010</strain>
    </source>
</reference>
<dbReference type="Gene3D" id="3.40.30.10">
    <property type="entry name" value="Glutaredoxin"/>
    <property type="match status" value="1"/>
</dbReference>
<keyword evidence="1" id="KW-0732">Signal</keyword>
<comment type="similarity">
    <text evidence="1">Belongs to the thioredoxin family. DsbC subfamily.</text>
</comment>
<dbReference type="PANTHER" id="PTHR35272">
    <property type="entry name" value="THIOL:DISULFIDE INTERCHANGE PROTEIN DSBC-RELATED"/>
    <property type="match status" value="1"/>
</dbReference>
<gene>
    <name evidence="3" type="ORF">PCO31010_04448</name>
</gene>
<dbReference type="CDD" id="cd03020">
    <property type="entry name" value="DsbA_DsbC_DsbG"/>
    <property type="match status" value="1"/>
</dbReference>
<proteinExistence type="inferred from homology"/>
<dbReference type="NCBIfam" id="NF008657">
    <property type="entry name" value="PRK11657.1"/>
    <property type="match status" value="1"/>
</dbReference>
<dbReference type="Proteomes" id="UP000343335">
    <property type="component" value="Unassembled WGS sequence"/>
</dbReference>
<evidence type="ECO:0000259" key="2">
    <source>
        <dbReference type="Pfam" id="PF13098"/>
    </source>
</evidence>
<evidence type="ECO:0000313" key="4">
    <source>
        <dbReference type="Proteomes" id="UP000343335"/>
    </source>
</evidence>
<dbReference type="InterPro" id="IPR012336">
    <property type="entry name" value="Thioredoxin-like_fold"/>
</dbReference>
<dbReference type="PANTHER" id="PTHR35272:SF4">
    <property type="entry name" value="THIOL:DISULFIDE INTERCHANGE PROTEIN DSBG"/>
    <property type="match status" value="1"/>
</dbReference>
<dbReference type="SUPFAM" id="SSF52833">
    <property type="entry name" value="Thioredoxin-like"/>
    <property type="match status" value="1"/>
</dbReference>
<dbReference type="InterPro" id="IPR036249">
    <property type="entry name" value="Thioredoxin-like_sf"/>
</dbReference>